<name>A0A0K8NW80_PISS1</name>
<evidence type="ECO:0000313" key="3">
    <source>
        <dbReference type="Proteomes" id="UP000037660"/>
    </source>
</evidence>
<dbReference type="InterPro" id="IPR007690">
    <property type="entry name" value="T2SS_GspM"/>
</dbReference>
<keyword evidence="1" id="KW-0472">Membrane</keyword>
<dbReference type="AlphaFoldDB" id="A0A0K8NW80"/>
<dbReference type="Pfam" id="PF04612">
    <property type="entry name" value="T2SSM"/>
    <property type="match status" value="1"/>
</dbReference>
<dbReference type="GO" id="GO:0015628">
    <property type="term" value="P:protein secretion by the type II secretion system"/>
    <property type="evidence" value="ECO:0007669"/>
    <property type="project" value="InterPro"/>
</dbReference>
<evidence type="ECO:0000256" key="1">
    <source>
        <dbReference type="SAM" id="Phobius"/>
    </source>
</evidence>
<keyword evidence="1" id="KW-0812">Transmembrane</keyword>
<dbReference type="EMBL" id="BBYR01000007">
    <property type="protein sequence ID" value="GAP34554.1"/>
    <property type="molecule type" value="Genomic_DNA"/>
</dbReference>
<dbReference type="GO" id="GO:0015627">
    <property type="term" value="C:type II protein secretion system complex"/>
    <property type="evidence" value="ECO:0007669"/>
    <property type="project" value="InterPro"/>
</dbReference>
<proteinExistence type="predicted"/>
<dbReference type="OrthoDB" id="8687363at2"/>
<keyword evidence="3" id="KW-1185">Reference proteome</keyword>
<comment type="caution">
    <text evidence="2">The sequence shown here is derived from an EMBL/GenBank/DDBJ whole genome shotgun (WGS) entry which is preliminary data.</text>
</comment>
<feature type="transmembrane region" description="Helical" evidence="1">
    <location>
        <begin position="25"/>
        <end position="44"/>
    </location>
</feature>
<accession>A0A0K8NW80</accession>
<keyword evidence="1" id="KW-1133">Transmembrane helix</keyword>
<dbReference type="Proteomes" id="UP000037660">
    <property type="component" value="Unassembled WGS sequence"/>
</dbReference>
<evidence type="ECO:0000313" key="2">
    <source>
        <dbReference type="EMBL" id="GAP34554.1"/>
    </source>
</evidence>
<organism evidence="2 3">
    <name type="scientific">Piscinibacter sakaiensis</name>
    <name type="common">Ideonella sakaiensis</name>
    <dbReference type="NCBI Taxonomy" id="1547922"/>
    <lineage>
        <taxon>Bacteria</taxon>
        <taxon>Pseudomonadati</taxon>
        <taxon>Pseudomonadota</taxon>
        <taxon>Betaproteobacteria</taxon>
        <taxon>Burkholderiales</taxon>
        <taxon>Sphaerotilaceae</taxon>
        <taxon>Piscinibacter</taxon>
    </lineage>
</organism>
<reference evidence="3" key="1">
    <citation type="submission" date="2015-07" db="EMBL/GenBank/DDBJ databases">
        <title>Discovery of a poly(ethylene terephthalate assimilation.</title>
        <authorList>
            <person name="Yoshida S."/>
            <person name="Hiraga K."/>
            <person name="Takehana T."/>
            <person name="Taniguchi I."/>
            <person name="Yamaji H."/>
            <person name="Maeda Y."/>
            <person name="Toyohara K."/>
            <person name="Miyamoto K."/>
            <person name="Kimura Y."/>
            <person name="Oda K."/>
        </authorList>
    </citation>
    <scope>NUCLEOTIDE SEQUENCE [LARGE SCALE GENOMIC DNA]</scope>
    <source>
        <strain evidence="3">NBRC 110686 / TISTR 2288 / 201-F6</strain>
    </source>
</reference>
<dbReference type="RefSeq" id="WP_157548604.1">
    <property type="nucleotide sequence ID" value="NZ_BBYR01000007.1"/>
</dbReference>
<gene>
    <name evidence="2" type="ORF">ISF6_4729</name>
</gene>
<dbReference type="STRING" id="1547922.ISF6_4729"/>
<sequence length="164" mass="17037">MTAPDSRPAATLQRRWQALAPRERLAIGAMATVVGLALAWLLALQPALRTLREAPRQIDQLDARLQAMQGLAAETAALRAAAPVGSAQATAALQAATEGLGGRGRLQVQGDRATLTLTGVETAALQEWLQLARSAARARPVEAQLARSGNGYSGTLVLALSSAP</sequence>
<protein>
    <submittedName>
        <fullName evidence="2">General secretion pathway protein M</fullName>
    </submittedName>
</protein>
<reference evidence="2 3" key="2">
    <citation type="journal article" date="2016" name="Science">
        <title>A bacterium that degrades and assimilates poly(ethylene terephthalate).</title>
        <authorList>
            <person name="Yoshida S."/>
            <person name="Hiraga K."/>
            <person name="Takehana T."/>
            <person name="Taniguchi I."/>
            <person name="Yamaji H."/>
            <person name="Maeda Y."/>
            <person name="Toyohara K."/>
            <person name="Miyamoto K."/>
            <person name="Kimura Y."/>
            <person name="Oda K."/>
        </authorList>
    </citation>
    <scope>NUCLEOTIDE SEQUENCE [LARGE SCALE GENOMIC DNA]</scope>
    <source>
        <strain evidence="3">NBRC 110686 / TISTR 2288 / 201-F6</strain>
    </source>
</reference>